<dbReference type="Proteomes" id="UP001465976">
    <property type="component" value="Unassembled WGS sequence"/>
</dbReference>
<comment type="caution">
    <text evidence="1">The sequence shown here is derived from an EMBL/GenBank/DDBJ whole genome shotgun (WGS) entry which is preliminary data.</text>
</comment>
<gene>
    <name evidence="1" type="ORF">V5O48_004786</name>
</gene>
<proteinExistence type="predicted"/>
<keyword evidence="2" id="KW-1185">Reference proteome</keyword>
<sequence length="178" mass="19750">MHTVSASGTLSTGSTLHSWLFSKLDRRFLSMGSSRSRPRFCDWEYRDGYGTRLIPDGAITGAHFVQTPDFVQITGVGNLTFLNIPAADEGGELDPHGQDGNGNPIGGLVFSSAFGQLQEIFEWTHRWHRLSASTFTMRWDVHGICPQVTTRGRLRGVKGRVENRWESMAARPSTKGIL</sequence>
<protein>
    <submittedName>
        <fullName evidence="1">Uncharacterized protein</fullName>
    </submittedName>
</protein>
<reference evidence="1 2" key="1">
    <citation type="submission" date="2024-02" db="EMBL/GenBank/DDBJ databases">
        <title>A draft genome for the cacao thread blight pathogen Marasmius crinis-equi.</title>
        <authorList>
            <person name="Cohen S.P."/>
            <person name="Baruah I.K."/>
            <person name="Amoako-Attah I."/>
            <person name="Bukari Y."/>
            <person name="Meinhardt L.W."/>
            <person name="Bailey B.A."/>
        </authorList>
    </citation>
    <scope>NUCLEOTIDE SEQUENCE [LARGE SCALE GENOMIC DNA]</scope>
    <source>
        <strain evidence="1 2">GH-76</strain>
    </source>
</reference>
<organism evidence="1 2">
    <name type="scientific">Marasmius crinis-equi</name>
    <dbReference type="NCBI Taxonomy" id="585013"/>
    <lineage>
        <taxon>Eukaryota</taxon>
        <taxon>Fungi</taxon>
        <taxon>Dikarya</taxon>
        <taxon>Basidiomycota</taxon>
        <taxon>Agaricomycotina</taxon>
        <taxon>Agaricomycetes</taxon>
        <taxon>Agaricomycetidae</taxon>
        <taxon>Agaricales</taxon>
        <taxon>Marasmiineae</taxon>
        <taxon>Marasmiaceae</taxon>
        <taxon>Marasmius</taxon>
    </lineage>
</organism>
<evidence type="ECO:0000313" key="1">
    <source>
        <dbReference type="EMBL" id="KAL0577188.1"/>
    </source>
</evidence>
<dbReference type="EMBL" id="JBAHYK010000173">
    <property type="protein sequence ID" value="KAL0577188.1"/>
    <property type="molecule type" value="Genomic_DNA"/>
</dbReference>
<name>A0ABR3FP14_9AGAR</name>
<accession>A0ABR3FP14</accession>
<evidence type="ECO:0000313" key="2">
    <source>
        <dbReference type="Proteomes" id="UP001465976"/>
    </source>
</evidence>